<protein>
    <submittedName>
        <fullName evidence="1">Uncharacterized protein</fullName>
    </submittedName>
</protein>
<gene>
    <name evidence="1" type="ORF">O3P69_014770</name>
</gene>
<proteinExistence type="predicted"/>
<dbReference type="AlphaFoldDB" id="A0AAW0U0Z3"/>
<sequence length="68" mass="7434">MEERGQRVAGGQSVRSFEVGYTLARQRTAVEKSGSLSISDHKPYTSLTWAENTCLCPPACLQLCASAW</sequence>
<reference evidence="1 2" key="1">
    <citation type="submission" date="2023-03" db="EMBL/GenBank/DDBJ databases">
        <title>High-quality genome of Scylla paramamosain provides insights in environmental adaptation.</title>
        <authorList>
            <person name="Zhang L."/>
        </authorList>
    </citation>
    <scope>NUCLEOTIDE SEQUENCE [LARGE SCALE GENOMIC DNA]</scope>
    <source>
        <strain evidence="1">LZ_2023a</strain>
        <tissue evidence="1">Muscle</tissue>
    </source>
</reference>
<evidence type="ECO:0000313" key="1">
    <source>
        <dbReference type="EMBL" id="KAK8392586.1"/>
    </source>
</evidence>
<dbReference type="EMBL" id="JARAKH010000022">
    <property type="protein sequence ID" value="KAK8392586.1"/>
    <property type="molecule type" value="Genomic_DNA"/>
</dbReference>
<organism evidence="1 2">
    <name type="scientific">Scylla paramamosain</name>
    <name type="common">Mud crab</name>
    <dbReference type="NCBI Taxonomy" id="85552"/>
    <lineage>
        <taxon>Eukaryota</taxon>
        <taxon>Metazoa</taxon>
        <taxon>Ecdysozoa</taxon>
        <taxon>Arthropoda</taxon>
        <taxon>Crustacea</taxon>
        <taxon>Multicrustacea</taxon>
        <taxon>Malacostraca</taxon>
        <taxon>Eumalacostraca</taxon>
        <taxon>Eucarida</taxon>
        <taxon>Decapoda</taxon>
        <taxon>Pleocyemata</taxon>
        <taxon>Brachyura</taxon>
        <taxon>Eubrachyura</taxon>
        <taxon>Portunoidea</taxon>
        <taxon>Portunidae</taxon>
        <taxon>Portuninae</taxon>
        <taxon>Scylla</taxon>
    </lineage>
</organism>
<dbReference type="Proteomes" id="UP001487740">
    <property type="component" value="Unassembled WGS sequence"/>
</dbReference>
<comment type="caution">
    <text evidence="1">The sequence shown here is derived from an EMBL/GenBank/DDBJ whole genome shotgun (WGS) entry which is preliminary data.</text>
</comment>
<evidence type="ECO:0000313" key="2">
    <source>
        <dbReference type="Proteomes" id="UP001487740"/>
    </source>
</evidence>
<name>A0AAW0U0Z3_SCYPA</name>
<keyword evidence="2" id="KW-1185">Reference proteome</keyword>
<accession>A0AAW0U0Z3</accession>